<evidence type="ECO:0000256" key="1">
    <source>
        <dbReference type="PROSITE-ProRule" id="PRU00182"/>
    </source>
</evidence>
<dbReference type="SUPFAM" id="SSF55174">
    <property type="entry name" value="Alpha-L RNA-binding motif"/>
    <property type="match status" value="1"/>
</dbReference>
<dbReference type="Pfam" id="PF17774">
    <property type="entry name" value="YlmH_RBD"/>
    <property type="match status" value="1"/>
</dbReference>
<dbReference type="Gene3D" id="3.30.1370.160">
    <property type="match status" value="1"/>
</dbReference>
<organism evidence="3 4">
    <name type="scientific">Aquibacillus salsiterrae</name>
    <dbReference type="NCBI Taxonomy" id="2950439"/>
    <lineage>
        <taxon>Bacteria</taxon>
        <taxon>Bacillati</taxon>
        <taxon>Bacillota</taxon>
        <taxon>Bacilli</taxon>
        <taxon>Bacillales</taxon>
        <taxon>Bacillaceae</taxon>
        <taxon>Aquibacillus</taxon>
    </lineage>
</organism>
<evidence type="ECO:0000259" key="2">
    <source>
        <dbReference type="SMART" id="SM00363"/>
    </source>
</evidence>
<dbReference type="Pfam" id="PF01479">
    <property type="entry name" value="S4"/>
    <property type="match status" value="1"/>
</dbReference>
<sequence length="257" mass="29695">MEVYQHFRKEEHPFIDQVLSWKDQVERSFQPKLSDFLTPREQTIFQSIIGNNSDMKLSFFGGKESAERKRAILAPYYEEIAEDDFQISLLEATYPIKFISIEHRDVLGAFLSLGMKRKKLGDLVVYDGTIQLLVDQEIESYVKVNLTEVKKANVLFEQQPFSHLIESQEKWEQKLVTASSLRLDAVLKEIYQLSRQNAAAAIQKGLVKVNYQSIENTSFLVEKDDLISFRGKGRSKIDEVHGLSKKDKWKMTVGILK</sequence>
<keyword evidence="1" id="KW-0694">RNA-binding</keyword>
<dbReference type="PANTHER" id="PTHR13633:SF3">
    <property type="entry name" value="MITOCHONDRIAL TRANSCRIPTION RESCUE FACTOR 1"/>
    <property type="match status" value="1"/>
</dbReference>
<dbReference type="Gene3D" id="3.10.290.10">
    <property type="entry name" value="RNA-binding S4 domain"/>
    <property type="match status" value="1"/>
</dbReference>
<dbReference type="EMBL" id="JAMQKC010000003">
    <property type="protein sequence ID" value="MDC3416464.1"/>
    <property type="molecule type" value="Genomic_DNA"/>
</dbReference>
<protein>
    <submittedName>
        <fullName evidence="3">RNA-binding protein</fullName>
    </submittedName>
</protein>
<dbReference type="SMART" id="SM00363">
    <property type="entry name" value="S4"/>
    <property type="match status" value="1"/>
</dbReference>
<dbReference type="InterPro" id="IPR048443">
    <property type="entry name" value="RqcP2_N"/>
</dbReference>
<evidence type="ECO:0000313" key="3">
    <source>
        <dbReference type="EMBL" id="MDC3416464.1"/>
    </source>
</evidence>
<dbReference type="InterPro" id="IPR012677">
    <property type="entry name" value="Nucleotide-bd_a/b_plait_sf"/>
</dbReference>
<dbReference type="InterPro" id="IPR040591">
    <property type="entry name" value="RqcP2_RBD"/>
</dbReference>
<dbReference type="InterPro" id="IPR002942">
    <property type="entry name" value="S4_RNA-bd"/>
</dbReference>
<feature type="domain" description="RNA-binding S4" evidence="2">
    <location>
        <begin position="181"/>
        <end position="241"/>
    </location>
</feature>
<comment type="caution">
    <text evidence="3">The sequence shown here is derived from an EMBL/GenBank/DDBJ whole genome shotgun (WGS) entry which is preliminary data.</text>
</comment>
<dbReference type="PROSITE" id="PS50889">
    <property type="entry name" value="S4"/>
    <property type="match status" value="1"/>
</dbReference>
<evidence type="ECO:0000313" key="4">
    <source>
        <dbReference type="Proteomes" id="UP001145069"/>
    </source>
</evidence>
<dbReference type="PANTHER" id="PTHR13633">
    <property type="entry name" value="MITOCHONDRIAL TRANSCRIPTION RESCUE FACTOR 1"/>
    <property type="match status" value="1"/>
</dbReference>
<dbReference type="CDD" id="cd00165">
    <property type="entry name" value="S4"/>
    <property type="match status" value="1"/>
</dbReference>
<dbReference type="Gene3D" id="3.30.70.330">
    <property type="match status" value="1"/>
</dbReference>
<dbReference type="Proteomes" id="UP001145069">
    <property type="component" value="Unassembled WGS sequence"/>
</dbReference>
<reference evidence="3" key="1">
    <citation type="submission" date="2022-06" db="EMBL/GenBank/DDBJ databases">
        <title>Aquibacillus sp. a new bacterium isolated from soil saline samples.</title>
        <authorList>
            <person name="Galisteo C."/>
            <person name="De La Haba R."/>
            <person name="Sanchez-Porro C."/>
            <person name="Ventosa A."/>
        </authorList>
    </citation>
    <scope>NUCLEOTIDE SEQUENCE</scope>
    <source>
        <strain evidence="3">3ASR75-54</strain>
    </source>
</reference>
<dbReference type="AlphaFoldDB" id="A0A9X3WFG7"/>
<dbReference type="RefSeq" id="WP_272445468.1">
    <property type="nucleotide sequence ID" value="NZ_JAMQKC010000003.1"/>
</dbReference>
<keyword evidence="4" id="KW-1185">Reference proteome</keyword>
<accession>A0A9X3WFG7</accession>
<name>A0A9X3WFG7_9BACI</name>
<proteinExistence type="predicted"/>
<dbReference type="InterPro" id="IPR036986">
    <property type="entry name" value="S4_RNA-bd_sf"/>
</dbReference>
<dbReference type="GO" id="GO:0003723">
    <property type="term" value="F:RNA binding"/>
    <property type="evidence" value="ECO:0007669"/>
    <property type="project" value="UniProtKB-KW"/>
</dbReference>
<dbReference type="Pfam" id="PF21278">
    <property type="entry name" value="YlmH_1st"/>
    <property type="match status" value="1"/>
</dbReference>
<gene>
    <name evidence="3" type="ORF">NC799_05995</name>
</gene>